<dbReference type="InterPro" id="IPR039425">
    <property type="entry name" value="RNA_pol_sigma-70-like"/>
</dbReference>
<dbReference type="Pfam" id="PF08281">
    <property type="entry name" value="Sigma70_r4_2"/>
    <property type="match status" value="1"/>
</dbReference>
<dbReference type="EMBL" id="PVNK01000033">
    <property type="protein sequence ID" value="PRQ04619.1"/>
    <property type="molecule type" value="Genomic_DNA"/>
</dbReference>
<evidence type="ECO:0000313" key="7">
    <source>
        <dbReference type="EMBL" id="PRQ04619.1"/>
    </source>
</evidence>
<dbReference type="InterPro" id="IPR013249">
    <property type="entry name" value="RNA_pol_sigma70_r4_t2"/>
</dbReference>
<evidence type="ECO:0000256" key="1">
    <source>
        <dbReference type="ARBA" id="ARBA00010641"/>
    </source>
</evidence>
<comment type="similarity">
    <text evidence="1">Belongs to the sigma-70 factor family. ECF subfamily.</text>
</comment>
<dbReference type="GO" id="GO:0003677">
    <property type="term" value="F:DNA binding"/>
    <property type="evidence" value="ECO:0007669"/>
    <property type="project" value="UniProtKB-KW"/>
</dbReference>
<dbReference type="InterPro" id="IPR036388">
    <property type="entry name" value="WH-like_DNA-bd_sf"/>
</dbReference>
<evidence type="ECO:0000256" key="5">
    <source>
        <dbReference type="ARBA" id="ARBA00023163"/>
    </source>
</evidence>
<dbReference type="AlphaFoldDB" id="A0A2S9YHR0"/>
<dbReference type="SUPFAM" id="SSF88659">
    <property type="entry name" value="Sigma3 and sigma4 domains of RNA polymerase sigma factors"/>
    <property type="match status" value="1"/>
</dbReference>
<dbReference type="InterPro" id="IPR013325">
    <property type="entry name" value="RNA_pol_sigma_r2"/>
</dbReference>
<dbReference type="InterPro" id="IPR014284">
    <property type="entry name" value="RNA_pol_sigma-70_dom"/>
</dbReference>
<sequence length="184" mass="20806">MHGISPAMSVVKPVRFSDSEFRRLNRALVGYFRRRNYRHESEDLAASTWVDIIRYYEGRCSLRSFAFLVARKKVAEDLRRSRRPSRRALIEPLRDAGDEKLGNTPTADGPSPDSILMLAAGSEALVRALESVWDSYREVVALWLEGFSAVEIAAELSVPYNTVRSRLHRGRTQALAALEQELGL</sequence>
<dbReference type="Gene3D" id="1.10.10.10">
    <property type="entry name" value="Winged helix-like DNA-binding domain superfamily/Winged helix DNA-binding domain"/>
    <property type="match status" value="1"/>
</dbReference>
<dbReference type="Gene3D" id="1.10.1740.10">
    <property type="match status" value="1"/>
</dbReference>
<dbReference type="PANTHER" id="PTHR43133">
    <property type="entry name" value="RNA POLYMERASE ECF-TYPE SIGMA FACTO"/>
    <property type="match status" value="1"/>
</dbReference>
<evidence type="ECO:0000313" key="8">
    <source>
        <dbReference type="Proteomes" id="UP000237968"/>
    </source>
</evidence>
<dbReference type="GO" id="GO:0006352">
    <property type="term" value="P:DNA-templated transcription initiation"/>
    <property type="evidence" value="ECO:0007669"/>
    <property type="project" value="InterPro"/>
</dbReference>
<evidence type="ECO:0000256" key="3">
    <source>
        <dbReference type="ARBA" id="ARBA00023082"/>
    </source>
</evidence>
<dbReference type="Proteomes" id="UP000237968">
    <property type="component" value="Unassembled WGS sequence"/>
</dbReference>
<keyword evidence="2" id="KW-0805">Transcription regulation</keyword>
<evidence type="ECO:0000259" key="6">
    <source>
        <dbReference type="Pfam" id="PF08281"/>
    </source>
</evidence>
<protein>
    <submittedName>
        <fullName evidence="7">ECF RNA polymerase sigma factor SigE</fullName>
    </submittedName>
</protein>
<dbReference type="InterPro" id="IPR013324">
    <property type="entry name" value="RNA_pol_sigma_r3/r4-like"/>
</dbReference>
<evidence type="ECO:0000256" key="2">
    <source>
        <dbReference type="ARBA" id="ARBA00023015"/>
    </source>
</evidence>
<keyword evidence="4" id="KW-0238">DNA-binding</keyword>
<keyword evidence="8" id="KW-1185">Reference proteome</keyword>
<feature type="domain" description="RNA polymerase sigma factor 70 region 4 type 2" evidence="6">
    <location>
        <begin position="123"/>
        <end position="172"/>
    </location>
</feature>
<gene>
    <name evidence="7" type="primary">sigE_1</name>
    <name evidence="7" type="ORF">ENSA5_06240</name>
</gene>
<comment type="caution">
    <text evidence="7">The sequence shown here is derived from an EMBL/GenBank/DDBJ whole genome shotgun (WGS) entry which is preliminary data.</text>
</comment>
<organism evidence="7 8">
    <name type="scientific">Enhygromyxa salina</name>
    <dbReference type="NCBI Taxonomy" id="215803"/>
    <lineage>
        <taxon>Bacteria</taxon>
        <taxon>Pseudomonadati</taxon>
        <taxon>Myxococcota</taxon>
        <taxon>Polyangia</taxon>
        <taxon>Nannocystales</taxon>
        <taxon>Nannocystaceae</taxon>
        <taxon>Enhygromyxa</taxon>
    </lineage>
</organism>
<name>A0A2S9YHR0_9BACT</name>
<proteinExistence type="inferred from homology"/>
<reference evidence="7 8" key="1">
    <citation type="submission" date="2018-03" db="EMBL/GenBank/DDBJ databases">
        <title>Draft Genome Sequences of the Obligatory Marine Myxobacteria Enhygromyxa salina SWB005.</title>
        <authorList>
            <person name="Poehlein A."/>
            <person name="Moghaddam J.A."/>
            <person name="Harms H."/>
            <person name="Alanjari M."/>
            <person name="Koenig G.M."/>
            <person name="Daniel R."/>
            <person name="Schaeberle T.F."/>
        </authorList>
    </citation>
    <scope>NUCLEOTIDE SEQUENCE [LARGE SCALE GENOMIC DNA]</scope>
    <source>
        <strain evidence="7 8">SWB005</strain>
    </source>
</reference>
<accession>A0A2S9YHR0</accession>
<dbReference type="GO" id="GO:0016987">
    <property type="term" value="F:sigma factor activity"/>
    <property type="evidence" value="ECO:0007669"/>
    <property type="project" value="UniProtKB-KW"/>
</dbReference>
<evidence type="ECO:0000256" key="4">
    <source>
        <dbReference type="ARBA" id="ARBA00023125"/>
    </source>
</evidence>
<dbReference type="NCBIfam" id="TIGR02937">
    <property type="entry name" value="sigma70-ECF"/>
    <property type="match status" value="1"/>
</dbReference>
<keyword evidence="3" id="KW-0731">Sigma factor</keyword>
<keyword evidence="5" id="KW-0804">Transcription</keyword>
<dbReference type="PANTHER" id="PTHR43133:SF8">
    <property type="entry name" value="RNA POLYMERASE SIGMA FACTOR HI_1459-RELATED"/>
    <property type="match status" value="1"/>
</dbReference>
<dbReference type="SUPFAM" id="SSF88946">
    <property type="entry name" value="Sigma2 domain of RNA polymerase sigma factors"/>
    <property type="match status" value="1"/>
</dbReference>